<accession>W1YCZ3</accession>
<dbReference type="GO" id="GO:0016887">
    <property type="term" value="F:ATP hydrolysis activity"/>
    <property type="evidence" value="ECO:0007669"/>
    <property type="project" value="InterPro"/>
</dbReference>
<sequence>SIFKELSDADLAAVEQAMKCTDVWKYRYRHIGELSGGERQRVWLSLSLAQEPNILLLDEPTTYLDSR</sequence>
<dbReference type="PANTHER" id="PTHR42771">
    <property type="entry name" value="IRON(3+)-HYDROXAMATE IMPORT ATP-BINDING PROTEIN FHUC"/>
    <property type="match status" value="1"/>
</dbReference>
<evidence type="ECO:0000256" key="4">
    <source>
        <dbReference type="ARBA" id="ARBA00023065"/>
    </source>
</evidence>
<organism evidence="7">
    <name type="scientific">human gut metagenome</name>
    <dbReference type="NCBI Taxonomy" id="408170"/>
    <lineage>
        <taxon>unclassified sequences</taxon>
        <taxon>metagenomes</taxon>
        <taxon>organismal metagenomes</taxon>
    </lineage>
</organism>
<keyword evidence="4" id="KW-0406">Ion transport</keyword>
<keyword evidence="5" id="KW-0472">Membrane</keyword>
<dbReference type="InterPro" id="IPR003439">
    <property type="entry name" value="ABC_transporter-like_ATP-bd"/>
</dbReference>
<dbReference type="PANTHER" id="PTHR42771:SF2">
    <property type="entry name" value="IRON(3+)-HYDROXAMATE IMPORT ATP-BINDING PROTEIN FHUC"/>
    <property type="match status" value="1"/>
</dbReference>
<proteinExistence type="predicted"/>
<dbReference type="EMBL" id="AZMM01006547">
    <property type="protein sequence ID" value="ETJ39580.1"/>
    <property type="molecule type" value="Genomic_DNA"/>
</dbReference>
<evidence type="ECO:0000256" key="2">
    <source>
        <dbReference type="ARBA" id="ARBA00022448"/>
    </source>
</evidence>
<comment type="subcellular location">
    <subcellularLocation>
        <location evidence="1">Cell membrane</location>
        <topology evidence="1">Peripheral membrane protein</topology>
    </subcellularLocation>
</comment>
<dbReference type="InterPro" id="IPR027417">
    <property type="entry name" value="P-loop_NTPase"/>
</dbReference>
<dbReference type="GO" id="GO:0005524">
    <property type="term" value="F:ATP binding"/>
    <property type="evidence" value="ECO:0007669"/>
    <property type="project" value="InterPro"/>
</dbReference>
<dbReference type="InterPro" id="IPR051535">
    <property type="entry name" value="Siderophore_ABC-ATPase"/>
</dbReference>
<dbReference type="Gene3D" id="3.40.50.300">
    <property type="entry name" value="P-loop containing nucleotide triphosphate hydrolases"/>
    <property type="match status" value="1"/>
</dbReference>
<name>W1YCZ3_9ZZZZ</name>
<dbReference type="Pfam" id="PF00005">
    <property type="entry name" value="ABC_tran"/>
    <property type="match status" value="1"/>
</dbReference>
<evidence type="ECO:0000256" key="5">
    <source>
        <dbReference type="ARBA" id="ARBA00023136"/>
    </source>
</evidence>
<evidence type="ECO:0000259" key="6">
    <source>
        <dbReference type="Pfam" id="PF00005"/>
    </source>
</evidence>
<evidence type="ECO:0000256" key="3">
    <source>
        <dbReference type="ARBA" id="ARBA00022475"/>
    </source>
</evidence>
<evidence type="ECO:0000313" key="7">
    <source>
        <dbReference type="EMBL" id="ETJ39580.1"/>
    </source>
</evidence>
<dbReference type="AlphaFoldDB" id="W1YCZ3"/>
<feature type="non-terminal residue" evidence="7">
    <location>
        <position position="1"/>
    </location>
</feature>
<dbReference type="GO" id="GO:0005886">
    <property type="term" value="C:plasma membrane"/>
    <property type="evidence" value="ECO:0007669"/>
    <property type="project" value="UniProtKB-SubCell"/>
</dbReference>
<dbReference type="SUPFAM" id="SSF52540">
    <property type="entry name" value="P-loop containing nucleoside triphosphate hydrolases"/>
    <property type="match status" value="1"/>
</dbReference>
<dbReference type="GO" id="GO:0006811">
    <property type="term" value="P:monoatomic ion transport"/>
    <property type="evidence" value="ECO:0007669"/>
    <property type="project" value="UniProtKB-KW"/>
</dbReference>
<feature type="domain" description="ABC transporter" evidence="6">
    <location>
        <begin position="12"/>
        <end position="62"/>
    </location>
</feature>
<keyword evidence="2" id="KW-0813">Transport</keyword>
<feature type="non-terminal residue" evidence="7">
    <location>
        <position position="67"/>
    </location>
</feature>
<reference evidence="7" key="1">
    <citation type="submission" date="2013-12" db="EMBL/GenBank/DDBJ databases">
        <title>A Varibaculum cambriense genome reconstructed from a premature infant gut community with otherwise low bacterial novelty that shifts toward anaerobic metabolism during the third week of life.</title>
        <authorList>
            <person name="Brown C.T."/>
            <person name="Sharon I."/>
            <person name="Thomas B.C."/>
            <person name="Castelle C.J."/>
            <person name="Morowitz M.J."/>
            <person name="Banfield J.F."/>
        </authorList>
    </citation>
    <scope>NUCLEOTIDE SEQUENCE</scope>
</reference>
<comment type="caution">
    <text evidence="7">The sequence shown here is derived from an EMBL/GenBank/DDBJ whole genome shotgun (WGS) entry which is preliminary data.</text>
</comment>
<gene>
    <name evidence="7" type="ORF">Q604_UNBC06547G0001</name>
</gene>
<protein>
    <submittedName>
        <fullName evidence="7">ABC transporter related protein</fullName>
    </submittedName>
</protein>
<evidence type="ECO:0000256" key="1">
    <source>
        <dbReference type="ARBA" id="ARBA00004202"/>
    </source>
</evidence>
<keyword evidence="3" id="KW-1003">Cell membrane</keyword>